<sequence>MFRVCASPVKVCEMYKHQQPLAAAAAVVAHTDPRQGYTARPLTARHAGRRGIQPVGRSNHYTLYTVRQVAPLDLAVEAATDSLVKLTEAQGTKPLHKSLACRRAALGLTRATVIIPRLLELHNFVQITSSDLE</sequence>
<gene>
    <name evidence="1" type="ORF">RRG08_052401</name>
</gene>
<name>A0AAE1B2P3_9GAST</name>
<keyword evidence="2" id="KW-1185">Reference proteome</keyword>
<dbReference type="Proteomes" id="UP001283361">
    <property type="component" value="Unassembled WGS sequence"/>
</dbReference>
<protein>
    <submittedName>
        <fullName evidence="1">Uncharacterized protein</fullName>
    </submittedName>
</protein>
<dbReference type="EMBL" id="JAWDGP010000740">
    <property type="protein sequence ID" value="KAK3797801.1"/>
    <property type="molecule type" value="Genomic_DNA"/>
</dbReference>
<reference evidence="1" key="1">
    <citation type="journal article" date="2023" name="G3 (Bethesda)">
        <title>A reference genome for the long-term kleptoplast-retaining sea slug Elysia crispata morphotype clarki.</title>
        <authorList>
            <person name="Eastman K.E."/>
            <person name="Pendleton A.L."/>
            <person name="Shaikh M.A."/>
            <person name="Suttiyut T."/>
            <person name="Ogas R."/>
            <person name="Tomko P."/>
            <person name="Gavelis G."/>
            <person name="Widhalm J.R."/>
            <person name="Wisecaver J.H."/>
        </authorList>
    </citation>
    <scope>NUCLEOTIDE SEQUENCE</scope>
    <source>
        <strain evidence="1">ECLA1</strain>
    </source>
</reference>
<organism evidence="1 2">
    <name type="scientific">Elysia crispata</name>
    <name type="common">lettuce slug</name>
    <dbReference type="NCBI Taxonomy" id="231223"/>
    <lineage>
        <taxon>Eukaryota</taxon>
        <taxon>Metazoa</taxon>
        <taxon>Spiralia</taxon>
        <taxon>Lophotrochozoa</taxon>
        <taxon>Mollusca</taxon>
        <taxon>Gastropoda</taxon>
        <taxon>Heterobranchia</taxon>
        <taxon>Euthyneura</taxon>
        <taxon>Panpulmonata</taxon>
        <taxon>Sacoglossa</taxon>
        <taxon>Placobranchoidea</taxon>
        <taxon>Plakobranchidae</taxon>
        <taxon>Elysia</taxon>
    </lineage>
</organism>
<accession>A0AAE1B2P3</accession>
<evidence type="ECO:0000313" key="1">
    <source>
        <dbReference type="EMBL" id="KAK3797801.1"/>
    </source>
</evidence>
<evidence type="ECO:0000313" key="2">
    <source>
        <dbReference type="Proteomes" id="UP001283361"/>
    </source>
</evidence>
<dbReference type="AlphaFoldDB" id="A0AAE1B2P3"/>
<proteinExistence type="predicted"/>
<comment type="caution">
    <text evidence="1">The sequence shown here is derived from an EMBL/GenBank/DDBJ whole genome shotgun (WGS) entry which is preliminary data.</text>
</comment>